<proteinExistence type="predicted"/>
<keyword evidence="2" id="KW-1185">Reference proteome</keyword>
<accession>A0AAV4NPX9</accession>
<organism evidence="1 2">
    <name type="scientific">Caerostris darwini</name>
    <dbReference type="NCBI Taxonomy" id="1538125"/>
    <lineage>
        <taxon>Eukaryota</taxon>
        <taxon>Metazoa</taxon>
        <taxon>Ecdysozoa</taxon>
        <taxon>Arthropoda</taxon>
        <taxon>Chelicerata</taxon>
        <taxon>Arachnida</taxon>
        <taxon>Araneae</taxon>
        <taxon>Araneomorphae</taxon>
        <taxon>Entelegynae</taxon>
        <taxon>Araneoidea</taxon>
        <taxon>Araneidae</taxon>
        <taxon>Caerostris</taxon>
    </lineage>
</organism>
<reference evidence="1 2" key="1">
    <citation type="submission" date="2021-06" db="EMBL/GenBank/DDBJ databases">
        <title>Caerostris darwini draft genome.</title>
        <authorList>
            <person name="Kono N."/>
            <person name="Arakawa K."/>
        </authorList>
    </citation>
    <scope>NUCLEOTIDE SEQUENCE [LARGE SCALE GENOMIC DNA]</scope>
</reference>
<dbReference type="Proteomes" id="UP001054837">
    <property type="component" value="Unassembled WGS sequence"/>
</dbReference>
<sequence length="91" mass="10123">MHCEGQSIRTFFSGHSLPTRAYISVIQGPRDEISSSGARYPNEKNGVPTNNNRMVGIELGLERRNQHLKGKIGSLVGPWGSRMREDNIMLA</sequence>
<evidence type="ECO:0000313" key="1">
    <source>
        <dbReference type="EMBL" id="GIX85736.1"/>
    </source>
</evidence>
<dbReference type="AlphaFoldDB" id="A0AAV4NPX9"/>
<dbReference type="EMBL" id="BPLQ01001822">
    <property type="protein sequence ID" value="GIX85736.1"/>
    <property type="molecule type" value="Genomic_DNA"/>
</dbReference>
<protein>
    <submittedName>
        <fullName evidence="1">Uncharacterized protein</fullName>
    </submittedName>
</protein>
<comment type="caution">
    <text evidence="1">The sequence shown here is derived from an EMBL/GenBank/DDBJ whole genome shotgun (WGS) entry which is preliminary data.</text>
</comment>
<gene>
    <name evidence="1" type="ORF">CDAR_241851</name>
</gene>
<name>A0AAV4NPX9_9ARAC</name>
<evidence type="ECO:0000313" key="2">
    <source>
        <dbReference type="Proteomes" id="UP001054837"/>
    </source>
</evidence>